<feature type="domain" description="N-acetyltransferase" evidence="1">
    <location>
        <begin position="9"/>
        <end position="154"/>
    </location>
</feature>
<comment type="caution">
    <text evidence="2">The sequence shown here is derived from an EMBL/GenBank/DDBJ whole genome shotgun (WGS) entry which is preliminary data.</text>
</comment>
<name>C2XRU8_BACMY</name>
<dbReference type="Pfam" id="PF00583">
    <property type="entry name" value="Acetyltransf_1"/>
    <property type="match status" value="1"/>
</dbReference>
<evidence type="ECO:0000313" key="2">
    <source>
        <dbReference type="EMBL" id="EEL71563.1"/>
    </source>
</evidence>
<proteinExistence type="predicted"/>
<protein>
    <submittedName>
        <fullName evidence="2">Ribosomal-protein-alanine acetyltransferase</fullName>
    </submittedName>
</protein>
<sequence length="160" mass="18261">MREMGYMFTVMSQAEAEEIAYNWHYEGEYSFYDIEADEEDLAEFLEDESRGNHTFSVKENGTLFGFFSFSNINNQTVDIGLGMRPDITGNGFGLQFVKAGLAFSKEKYGCNYITLSVATFNERAIKVYKRAGFEAVGTFIQKTNGSCFEFLKMNYICKND</sequence>
<dbReference type="HOGENOM" id="CLU_114564_1_0_9"/>
<evidence type="ECO:0000259" key="1">
    <source>
        <dbReference type="PROSITE" id="PS51186"/>
    </source>
</evidence>
<accession>C2XRU8</accession>
<dbReference type="SUPFAM" id="SSF55729">
    <property type="entry name" value="Acyl-CoA N-acyltransferases (Nat)"/>
    <property type="match status" value="1"/>
</dbReference>
<dbReference type="PANTHER" id="PTHR43415:SF3">
    <property type="entry name" value="GNAT-FAMILY ACETYLTRANSFERASE"/>
    <property type="match status" value="1"/>
</dbReference>
<dbReference type="Gene3D" id="3.40.630.30">
    <property type="match status" value="1"/>
</dbReference>
<dbReference type="Proteomes" id="UP000001753">
    <property type="component" value="Chromosome"/>
</dbReference>
<reference evidence="2" key="1">
    <citation type="journal article" date="2012" name="Genome Res.">
        <title>Genomic characterization of the Bacillus cereus sensu lato species: Backdrop to the evolution of Bacillus anthracis.</title>
        <authorList>
            <person name="Zwick M.E."/>
            <person name="Joseph S.J."/>
            <person name="Didelot X."/>
            <person name="Chen P.E."/>
            <person name="Bishop-Lilly K.A."/>
            <person name="Stewart A.C."/>
            <person name="Willner K."/>
            <person name="Nolan N."/>
            <person name="Lentz S."/>
            <person name="Thomason M.K."/>
            <person name="Sozhamannan S."/>
            <person name="Mateczun A.J."/>
            <person name="Du L."/>
            <person name="Read T.D."/>
        </authorList>
    </citation>
    <scope>NUCLEOTIDE SEQUENCE [LARGE SCALE GENOMIC DNA]</scope>
    <source>
        <strain evidence="2">AH603</strain>
    </source>
</reference>
<dbReference type="GO" id="GO:0016747">
    <property type="term" value="F:acyltransferase activity, transferring groups other than amino-acyl groups"/>
    <property type="evidence" value="ECO:0007669"/>
    <property type="project" value="InterPro"/>
</dbReference>
<dbReference type="EMBL" id="ACMP01000053">
    <property type="protein sequence ID" value="EEL71563.1"/>
    <property type="molecule type" value="Genomic_DNA"/>
</dbReference>
<organism evidence="2">
    <name type="scientific">Bacillus mycoides</name>
    <dbReference type="NCBI Taxonomy" id="1405"/>
    <lineage>
        <taxon>Bacteria</taxon>
        <taxon>Bacillati</taxon>
        <taxon>Bacillota</taxon>
        <taxon>Bacilli</taxon>
        <taxon>Bacillales</taxon>
        <taxon>Bacillaceae</taxon>
        <taxon>Bacillus</taxon>
        <taxon>Bacillus cereus group</taxon>
    </lineage>
</organism>
<gene>
    <name evidence="2" type="ORF">bcere0026_14130</name>
</gene>
<keyword evidence="2" id="KW-0808">Transferase</keyword>
<dbReference type="PROSITE" id="PS51186">
    <property type="entry name" value="GNAT"/>
    <property type="match status" value="1"/>
</dbReference>
<dbReference type="InterPro" id="IPR016181">
    <property type="entry name" value="Acyl_CoA_acyltransferase"/>
</dbReference>
<dbReference type="PANTHER" id="PTHR43415">
    <property type="entry name" value="SPERMIDINE N(1)-ACETYLTRANSFERASE"/>
    <property type="match status" value="1"/>
</dbReference>
<dbReference type="InterPro" id="IPR000182">
    <property type="entry name" value="GNAT_dom"/>
</dbReference>
<dbReference type="AlphaFoldDB" id="C2XRU8"/>